<dbReference type="EMBL" id="CADCWM010000963">
    <property type="protein sequence ID" value="CAA9585771.1"/>
    <property type="molecule type" value="Genomic_DNA"/>
</dbReference>
<dbReference type="Gene3D" id="3.40.710.10">
    <property type="entry name" value="DD-peptidase/beta-lactamase superfamily"/>
    <property type="match status" value="1"/>
</dbReference>
<feature type="non-terminal residue" evidence="2">
    <location>
        <position position="1"/>
    </location>
</feature>
<sequence>NSNNARMDNVLGAAGPAPIWHNFMVEVHQRPELARHLLDPDGQPYPTEFARPPGIVEADVCPATGKRAGGPVAREGAPGTPAPQPVAAGGRKGVFKHDHPVEPCDQITPEESLELDLALRSVSRDAGKFAPGTTQSVLAYRAAARNYRPQFAPPPGPTVAPPPPRR</sequence>
<dbReference type="InterPro" id="IPR012338">
    <property type="entry name" value="Beta-lactam/transpept-like"/>
</dbReference>
<organism evidence="2">
    <name type="scientific">uncultured Thermomicrobiales bacterium</name>
    <dbReference type="NCBI Taxonomy" id="1645740"/>
    <lineage>
        <taxon>Bacteria</taxon>
        <taxon>Pseudomonadati</taxon>
        <taxon>Thermomicrobiota</taxon>
        <taxon>Thermomicrobia</taxon>
        <taxon>Thermomicrobiales</taxon>
        <taxon>environmental samples</taxon>
    </lineage>
</organism>
<gene>
    <name evidence="2" type="ORF">AVDCRST_MAG88-3918</name>
</gene>
<name>A0A6J4VUF7_9BACT</name>
<dbReference type="AlphaFoldDB" id="A0A6J4VUF7"/>
<reference evidence="2" key="1">
    <citation type="submission" date="2020-02" db="EMBL/GenBank/DDBJ databases">
        <authorList>
            <person name="Meier V. D."/>
        </authorList>
    </citation>
    <scope>NUCLEOTIDE SEQUENCE</scope>
    <source>
        <strain evidence="2">AVDCRST_MAG88</strain>
    </source>
</reference>
<feature type="region of interest" description="Disordered" evidence="1">
    <location>
        <begin position="60"/>
        <end position="106"/>
    </location>
</feature>
<protein>
    <submittedName>
        <fullName evidence="2">Uncharacterized protein</fullName>
    </submittedName>
</protein>
<proteinExistence type="predicted"/>
<evidence type="ECO:0000256" key="1">
    <source>
        <dbReference type="SAM" id="MobiDB-lite"/>
    </source>
</evidence>
<feature type="compositionally biased region" description="Pro residues" evidence="1">
    <location>
        <begin position="151"/>
        <end position="166"/>
    </location>
</feature>
<feature type="region of interest" description="Disordered" evidence="1">
    <location>
        <begin position="147"/>
        <end position="166"/>
    </location>
</feature>
<accession>A0A6J4VUF7</accession>
<evidence type="ECO:0000313" key="2">
    <source>
        <dbReference type="EMBL" id="CAA9585771.1"/>
    </source>
</evidence>